<dbReference type="Pfam" id="PF02630">
    <property type="entry name" value="SCO1-SenC"/>
    <property type="match status" value="1"/>
</dbReference>
<name>A0A085TWX5_9RHOB</name>
<reference evidence="6" key="1">
    <citation type="submission" date="2013-04" db="EMBL/GenBank/DDBJ databases">
        <title>Thioclava sp. 13D2W-2 Genome Sequencing.</title>
        <authorList>
            <person name="Lai Q."/>
            <person name="Li G."/>
            <person name="Shao Z."/>
        </authorList>
    </citation>
    <scope>NUCLEOTIDE SEQUENCE [LARGE SCALE GENOMIC DNA]</scope>
    <source>
        <strain evidence="6">13D2W-2</strain>
    </source>
</reference>
<keyword evidence="6" id="KW-1185">Reference proteome</keyword>
<dbReference type="PANTHER" id="PTHR12151:SF25">
    <property type="entry name" value="LINALOOL DEHYDRATASE_ISOMERASE DOMAIN-CONTAINING PROTEIN"/>
    <property type="match status" value="1"/>
</dbReference>
<evidence type="ECO:0000313" key="6">
    <source>
        <dbReference type="Proteomes" id="UP000028607"/>
    </source>
</evidence>
<dbReference type="STRING" id="1317124.DW2_09611"/>
<dbReference type="InterPro" id="IPR003782">
    <property type="entry name" value="SCO1/SenC"/>
</dbReference>
<keyword evidence="3" id="KW-0479">Metal-binding</keyword>
<keyword evidence="4" id="KW-1015">Disulfide bond</keyword>
<organism evidence="5 6">
    <name type="scientific">Thioclava atlantica</name>
    <dbReference type="NCBI Taxonomy" id="1317124"/>
    <lineage>
        <taxon>Bacteria</taxon>
        <taxon>Pseudomonadati</taxon>
        <taxon>Pseudomonadota</taxon>
        <taxon>Alphaproteobacteria</taxon>
        <taxon>Rhodobacterales</taxon>
        <taxon>Paracoccaceae</taxon>
        <taxon>Thioclava</taxon>
    </lineage>
</organism>
<comment type="caution">
    <text evidence="5">The sequence shown here is derived from an EMBL/GenBank/DDBJ whole genome shotgun (WGS) entry which is preliminary data.</text>
</comment>
<evidence type="ECO:0000313" key="5">
    <source>
        <dbReference type="EMBL" id="KFE35222.1"/>
    </source>
</evidence>
<proteinExistence type="inferred from homology"/>
<dbReference type="OrthoDB" id="9790194at2"/>
<dbReference type="CDD" id="cd02968">
    <property type="entry name" value="SCO"/>
    <property type="match status" value="1"/>
</dbReference>
<evidence type="ECO:0000256" key="2">
    <source>
        <dbReference type="ARBA" id="ARBA00023008"/>
    </source>
</evidence>
<dbReference type="SUPFAM" id="SSF52833">
    <property type="entry name" value="Thioredoxin-like"/>
    <property type="match status" value="1"/>
</dbReference>
<dbReference type="RefSeq" id="WP_038145783.1">
    <property type="nucleotide sequence ID" value="NZ_AQRC01000006.1"/>
</dbReference>
<evidence type="ECO:0000256" key="1">
    <source>
        <dbReference type="ARBA" id="ARBA00010996"/>
    </source>
</evidence>
<comment type="similarity">
    <text evidence="1">Belongs to the SCO1/2 family.</text>
</comment>
<dbReference type="Proteomes" id="UP000028607">
    <property type="component" value="Unassembled WGS sequence"/>
</dbReference>
<feature type="binding site" evidence="3">
    <location>
        <position position="172"/>
    </location>
    <ligand>
        <name>Cu cation</name>
        <dbReference type="ChEBI" id="CHEBI:23378"/>
    </ligand>
</feature>
<dbReference type="PANTHER" id="PTHR12151">
    <property type="entry name" value="ELECTRON TRANSPORT PROTIN SCO1/SENC FAMILY MEMBER"/>
    <property type="match status" value="1"/>
</dbReference>
<dbReference type="eggNOG" id="COG1999">
    <property type="taxonomic scope" value="Bacteria"/>
</dbReference>
<dbReference type="PATRIC" id="fig|1317124.6.peg.1951"/>
<feature type="binding site" evidence="3">
    <location>
        <position position="88"/>
    </location>
    <ligand>
        <name>Cu cation</name>
        <dbReference type="ChEBI" id="CHEBI:23378"/>
    </ligand>
</feature>
<protein>
    <submittedName>
        <fullName evidence="5">Regulatory protein SenC</fullName>
    </submittedName>
</protein>
<dbReference type="EMBL" id="AQRC01000006">
    <property type="protein sequence ID" value="KFE35222.1"/>
    <property type="molecule type" value="Genomic_DNA"/>
</dbReference>
<dbReference type="AlphaFoldDB" id="A0A085TWX5"/>
<dbReference type="Gene3D" id="3.40.30.10">
    <property type="entry name" value="Glutaredoxin"/>
    <property type="match status" value="1"/>
</dbReference>
<dbReference type="InterPro" id="IPR036249">
    <property type="entry name" value="Thioredoxin-like_sf"/>
</dbReference>
<evidence type="ECO:0000256" key="3">
    <source>
        <dbReference type="PIRSR" id="PIRSR603782-1"/>
    </source>
</evidence>
<gene>
    <name evidence="5" type="ORF">DW2_09611</name>
</gene>
<reference evidence="5 6" key="2">
    <citation type="journal article" date="2015" name="Antonie Van Leeuwenhoek">
        <title>Thioclava indica sp. nov., isolated from surface seawater of the Indian Ocean.</title>
        <authorList>
            <person name="Liu Y."/>
            <person name="Lai Q."/>
            <person name="Du J."/>
            <person name="Xu H."/>
            <person name="Jiang L."/>
            <person name="Shao Z."/>
        </authorList>
    </citation>
    <scope>NUCLEOTIDE SEQUENCE [LARGE SCALE GENOMIC DNA]</scope>
    <source>
        <strain evidence="5 6">13D2W-2</strain>
    </source>
</reference>
<evidence type="ECO:0000256" key="4">
    <source>
        <dbReference type="PIRSR" id="PIRSR603782-2"/>
    </source>
</evidence>
<feature type="disulfide bond" description="Redox-active" evidence="4">
    <location>
        <begin position="84"/>
        <end position="88"/>
    </location>
</feature>
<keyword evidence="2 3" id="KW-0186">Copper</keyword>
<sequence length="218" mass="23852">MKNIAKFSAIGAALAVVAGLGFTWFASTRHAGEDIFAQCRSSVVAGGAGAIGGPFTLTDENGKTVTDKDVITEPSLLYFGYTYCPDVCPLDNARNAEAVTLLEDHGYSITPVFISIDPARDTPELLRQFTDLMHPKMIGLTGTPEQVKKVSQEYRTYFKVQDPNDPYTLIDHSTQSYLVFPKIGFVEYFNRDAKPEDMADRIGCFIDAWNEAGADSAS</sequence>
<feature type="binding site" evidence="3">
    <location>
        <position position="84"/>
    </location>
    <ligand>
        <name>Cu cation</name>
        <dbReference type="ChEBI" id="CHEBI:23378"/>
    </ligand>
</feature>
<accession>A0A085TWX5</accession>
<dbReference type="FunFam" id="3.40.30.10:FF:000013">
    <property type="entry name" value="Blast:Protein SCO1 homolog, mitochondrial"/>
    <property type="match status" value="1"/>
</dbReference>
<dbReference type="GO" id="GO:0046872">
    <property type="term" value="F:metal ion binding"/>
    <property type="evidence" value="ECO:0007669"/>
    <property type="project" value="UniProtKB-KW"/>
</dbReference>